<dbReference type="OrthoDB" id="708090at2"/>
<feature type="signal peptide" evidence="1">
    <location>
        <begin position="1"/>
        <end position="25"/>
    </location>
</feature>
<dbReference type="RefSeq" id="WP_148907690.1">
    <property type="nucleotide sequence ID" value="NZ_VNHX01000003.1"/>
</dbReference>
<dbReference type="PROSITE" id="PS51257">
    <property type="entry name" value="PROKAR_LIPOPROTEIN"/>
    <property type="match status" value="1"/>
</dbReference>
<feature type="chain" id="PRO_5024316882" description="DUF4142 domain-containing protein" evidence="1">
    <location>
        <begin position="26"/>
        <end position="199"/>
    </location>
</feature>
<gene>
    <name evidence="2" type="ORF">BC792_103236</name>
</gene>
<sequence length="199" mass="21610">MKLNTLIVAGICAGAFLVSCSPNTAKENQLKFTHTSLVDGDAFQFFKLVGAKVVYEKDYAAHVETIATSSEVRQLAAKVKEVYGELIPALDSLATQYQVDFPVKDSETFVAVQQDATNGAHVHEADSGSIQAAAGHGHAFSDASYVQHVQHESAIIKEQFQRLTRNTNRGLRDFAVANEEKVAELFKLAGGKEDAHAHH</sequence>
<evidence type="ECO:0000313" key="3">
    <source>
        <dbReference type="Proteomes" id="UP000325105"/>
    </source>
</evidence>
<protein>
    <recommendedName>
        <fullName evidence="4">DUF4142 domain-containing protein</fullName>
    </recommendedName>
</protein>
<evidence type="ECO:0008006" key="4">
    <source>
        <dbReference type="Google" id="ProtNLM"/>
    </source>
</evidence>
<name>A0A5S5DPK7_9SPHI</name>
<reference evidence="2 3" key="1">
    <citation type="submission" date="2019-07" db="EMBL/GenBank/DDBJ databases">
        <title>Genomic Encyclopedia of Archaeal and Bacterial Type Strains, Phase II (KMG-II): from individual species to whole genera.</title>
        <authorList>
            <person name="Goeker M."/>
        </authorList>
    </citation>
    <scope>NUCLEOTIDE SEQUENCE [LARGE SCALE GENOMIC DNA]</scope>
    <source>
        <strain evidence="2 3">DSM 18850</strain>
    </source>
</reference>
<evidence type="ECO:0000313" key="2">
    <source>
        <dbReference type="EMBL" id="TYP97308.1"/>
    </source>
</evidence>
<keyword evidence="1" id="KW-0732">Signal</keyword>
<organism evidence="2 3">
    <name type="scientific">Sphingobacterium allocomposti</name>
    <dbReference type="NCBI Taxonomy" id="415956"/>
    <lineage>
        <taxon>Bacteria</taxon>
        <taxon>Pseudomonadati</taxon>
        <taxon>Bacteroidota</taxon>
        <taxon>Sphingobacteriia</taxon>
        <taxon>Sphingobacteriales</taxon>
        <taxon>Sphingobacteriaceae</taxon>
        <taxon>Sphingobacterium</taxon>
    </lineage>
</organism>
<comment type="caution">
    <text evidence="2">The sequence shown here is derived from an EMBL/GenBank/DDBJ whole genome shotgun (WGS) entry which is preliminary data.</text>
</comment>
<proteinExistence type="predicted"/>
<dbReference type="EMBL" id="VNHX01000003">
    <property type="protein sequence ID" value="TYP97308.1"/>
    <property type="molecule type" value="Genomic_DNA"/>
</dbReference>
<dbReference type="Proteomes" id="UP000325105">
    <property type="component" value="Unassembled WGS sequence"/>
</dbReference>
<evidence type="ECO:0000256" key="1">
    <source>
        <dbReference type="SAM" id="SignalP"/>
    </source>
</evidence>
<keyword evidence="3" id="KW-1185">Reference proteome</keyword>
<dbReference type="AlphaFoldDB" id="A0A5S5DPK7"/>
<accession>A0A5S5DPK7</accession>